<reference evidence="6" key="1">
    <citation type="submission" date="2015-10" db="EMBL/GenBank/DDBJ databases">
        <title>Description of Candidatus Tenderia electrophaga gen. nov, sp. nov., an Uncultivated Electroautotroph from a Biocathode Enrichment.</title>
        <authorList>
            <person name="Eddie B.J."/>
            <person name="Malanoski A.P."/>
            <person name="Wang Z."/>
            <person name="Hall R.J."/>
            <person name="Oh S.D."/>
            <person name="Heiner C."/>
            <person name="Lin B."/>
            <person name="Strycharz-Glaven S.M."/>
        </authorList>
    </citation>
    <scope>NUCLEOTIDE SEQUENCE [LARGE SCALE GENOMIC DNA]</scope>
    <source>
        <strain evidence="6">NRL1</strain>
    </source>
</reference>
<accession>A0A0S2TAC9</accession>
<evidence type="ECO:0000259" key="4">
    <source>
        <dbReference type="Pfam" id="PF25973"/>
    </source>
</evidence>
<dbReference type="Gene3D" id="1.10.287.470">
    <property type="entry name" value="Helix hairpin bin"/>
    <property type="match status" value="1"/>
</dbReference>
<evidence type="ECO:0000313" key="7">
    <source>
        <dbReference type="Proteomes" id="UP000055136"/>
    </source>
</evidence>
<organism evidence="6 7">
    <name type="scientific">Candidatus Tenderia electrophaga</name>
    <dbReference type="NCBI Taxonomy" id="1748243"/>
    <lineage>
        <taxon>Bacteria</taxon>
        <taxon>Pseudomonadati</taxon>
        <taxon>Pseudomonadota</taxon>
        <taxon>Gammaproteobacteria</taxon>
        <taxon>Candidatus Tenderiales</taxon>
        <taxon>Candidatus Tenderiaceae</taxon>
        <taxon>Candidatus Tenderia</taxon>
    </lineage>
</organism>
<dbReference type="Gene3D" id="2.40.420.20">
    <property type="match status" value="1"/>
</dbReference>
<dbReference type="NCBIfam" id="TIGR01730">
    <property type="entry name" value="RND_mfp"/>
    <property type="match status" value="1"/>
</dbReference>
<dbReference type="GO" id="GO:0015562">
    <property type="term" value="F:efflux transmembrane transporter activity"/>
    <property type="evidence" value="ECO:0007669"/>
    <property type="project" value="TreeGrafter"/>
</dbReference>
<dbReference type="EMBL" id="CP013099">
    <property type="protein sequence ID" value="ALP52112.1"/>
    <property type="molecule type" value="Genomic_DNA"/>
</dbReference>
<feature type="signal peptide" evidence="3">
    <location>
        <begin position="1"/>
        <end position="28"/>
    </location>
</feature>
<feature type="domain" description="YknX-like C-terminal permuted SH3-like" evidence="5">
    <location>
        <begin position="282"/>
        <end position="351"/>
    </location>
</feature>
<evidence type="ECO:0000256" key="3">
    <source>
        <dbReference type="SAM" id="SignalP"/>
    </source>
</evidence>
<dbReference type="PANTHER" id="PTHR30469:SF15">
    <property type="entry name" value="HLYD FAMILY OF SECRETION PROTEINS"/>
    <property type="match status" value="1"/>
</dbReference>
<feature type="coiled-coil region" evidence="2">
    <location>
        <begin position="101"/>
        <end position="173"/>
    </location>
</feature>
<comment type="similarity">
    <text evidence="1">Belongs to the membrane fusion protein (MFP) (TC 8.A.1) family.</text>
</comment>
<dbReference type="Pfam" id="PF25973">
    <property type="entry name" value="BSH_CzcB"/>
    <property type="match status" value="1"/>
</dbReference>
<dbReference type="Proteomes" id="UP000055136">
    <property type="component" value="Chromosome"/>
</dbReference>
<gene>
    <name evidence="6" type="ORF">Tel_02560</name>
</gene>
<dbReference type="InterPro" id="IPR058647">
    <property type="entry name" value="BSH_CzcB-like"/>
</dbReference>
<sequence>MPLASRLTQFLGRWTAAASLCLSVAVWAQQGPPAAPVEVAEAQVRALAPVIWVAGTVTSLDDANIAAEVAGRLVTVADEGDPLERNDVLARLDDTLFKADVAEARAAVASEQANLTFLRREVDRLQRLARQNNAAQTQLEQTLAQRDASQNNLEAARARLQIAQERLARTVLRAPFAGVVVRRAKRAGEWVNGGDAVLQLVDTERLEIETTAPVALRPFLSLGQRLKIKTDRQQGTATLRAVVPVADVQSRLLRLRLEIAGGEWLAGQPVKVALPTAQPQEVLSVPRDALVLRRGGSYLFKVNTDTTAEQVFVDVGIADGEFIQVGGNLDAGDRVVIRGNERLRPGQPVRVKDGAAQ</sequence>
<dbReference type="STRING" id="1748243.Tel_02560"/>
<protein>
    <recommendedName>
        <fullName evidence="8">RND efflux pump membrane fusion protein barrel-sandwich domain-containing protein</fullName>
    </recommendedName>
</protein>
<dbReference type="KEGG" id="tee:Tel_02560"/>
<feature type="chain" id="PRO_5006604887" description="RND efflux pump membrane fusion protein barrel-sandwich domain-containing protein" evidence="3">
    <location>
        <begin position="29"/>
        <end position="357"/>
    </location>
</feature>
<name>A0A0S2TAC9_9GAMM</name>
<dbReference type="AlphaFoldDB" id="A0A0S2TAC9"/>
<keyword evidence="7" id="KW-1185">Reference proteome</keyword>
<evidence type="ECO:0000256" key="2">
    <source>
        <dbReference type="SAM" id="Coils"/>
    </source>
</evidence>
<dbReference type="GO" id="GO:1990281">
    <property type="term" value="C:efflux pump complex"/>
    <property type="evidence" value="ECO:0007669"/>
    <property type="project" value="TreeGrafter"/>
</dbReference>
<dbReference type="InterPro" id="IPR006143">
    <property type="entry name" value="RND_pump_MFP"/>
</dbReference>
<proteinExistence type="inferred from homology"/>
<keyword evidence="2" id="KW-0175">Coiled coil</keyword>
<dbReference type="Gene3D" id="2.40.50.100">
    <property type="match status" value="1"/>
</dbReference>
<evidence type="ECO:0000259" key="5">
    <source>
        <dbReference type="Pfam" id="PF25989"/>
    </source>
</evidence>
<evidence type="ECO:0000313" key="6">
    <source>
        <dbReference type="EMBL" id="ALP52112.1"/>
    </source>
</evidence>
<evidence type="ECO:0000256" key="1">
    <source>
        <dbReference type="ARBA" id="ARBA00009477"/>
    </source>
</evidence>
<evidence type="ECO:0008006" key="8">
    <source>
        <dbReference type="Google" id="ProtNLM"/>
    </source>
</evidence>
<dbReference type="Gene3D" id="2.40.30.170">
    <property type="match status" value="1"/>
</dbReference>
<keyword evidence="3" id="KW-0732">Signal</keyword>
<dbReference type="InterPro" id="IPR058637">
    <property type="entry name" value="YknX-like_C"/>
</dbReference>
<dbReference type="PANTHER" id="PTHR30469">
    <property type="entry name" value="MULTIDRUG RESISTANCE PROTEIN MDTA"/>
    <property type="match status" value="1"/>
</dbReference>
<dbReference type="Pfam" id="PF25989">
    <property type="entry name" value="YknX_C"/>
    <property type="match status" value="1"/>
</dbReference>
<feature type="domain" description="CzcB-like barrel-sandwich hybrid" evidence="4">
    <location>
        <begin position="63"/>
        <end position="202"/>
    </location>
</feature>
<dbReference type="SUPFAM" id="SSF111369">
    <property type="entry name" value="HlyD-like secretion proteins"/>
    <property type="match status" value="1"/>
</dbReference>